<evidence type="ECO:0000313" key="2">
    <source>
        <dbReference type="EMBL" id="QDU99066.1"/>
    </source>
</evidence>
<keyword evidence="3" id="KW-1185">Reference proteome</keyword>
<dbReference type="AlphaFoldDB" id="A0A518E4Q7"/>
<feature type="region of interest" description="Disordered" evidence="1">
    <location>
        <begin position="80"/>
        <end position="106"/>
    </location>
</feature>
<sequence>MQDLLLGYLLGALEPHEHKLVEQRLAEDPALLDQLHRLAEQIFPLGDAAEDWDPPAGLSQRTCDLVDAFCDDFPAPTSTPVPAFAGPPESADPPPGPPPRIEPAAPRNSYRSWADLTVTAGVVAAAAMLFFPSIVTSWYESRKLACQDNLLQIGRALVEYSTAHHECFPALATEGQISVAGVYGPTLLESGVLQSPRSLICPDSALATDNSWRVPTLQDLKQSSGQQLASLQKASGGSYGYTLGHVSDGFYQPTRNQARTYFAIMSDAPSSRTANHQSENHGGRGQNVLYEDLHIRFVRSMETASQDDDFFANRHGVIAAGADENDVVIGASDAIPVLQNALLPALRP</sequence>
<organism evidence="2 3">
    <name type="scientific">Lignipirellula cremea</name>
    <dbReference type="NCBI Taxonomy" id="2528010"/>
    <lineage>
        <taxon>Bacteria</taxon>
        <taxon>Pseudomonadati</taxon>
        <taxon>Planctomycetota</taxon>
        <taxon>Planctomycetia</taxon>
        <taxon>Pirellulales</taxon>
        <taxon>Pirellulaceae</taxon>
        <taxon>Lignipirellula</taxon>
    </lineage>
</organism>
<feature type="compositionally biased region" description="Pro residues" evidence="1">
    <location>
        <begin position="90"/>
        <end position="101"/>
    </location>
</feature>
<evidence type="ECO:0008006" key="4">
    <source>
        <dbReference type="Google" id="ProtNLM"/>
    </source>
</evidence>
<reference evidence="2 3" key="1">
    <citation type="submission" date="2019-02" db="EMBL/GenBank/DDBJ databases">
        <title>Deep-cultivation of Planctomycetes and their phenomic and genomic characterization uncovers novel biology.</title>
        <authorList>
            <person name="Wiegand S."/>
            <person name="Jogler M."/>
            <person name="Boedeker C."/>
            <person name="Pinto D."/>
            <person name="Vollmers J."/>
            <person name="Rivas-Marin E."/>
            <person name="Kohn T."/>
            <person name="Peeters S.H."/>
            <person name="Heuer A."/>
            <person name="Rast P."/>
            <person name="Oberbeckmann S."/>
            <person name="Bunk B."/>
            <person name="Jeske O."/>
            <person name="Meyerdierks A."/>
            <person name="Storesund J.E."/>
            <person name="Kallscheuer N."/>
            <person name="Luecker S."/>
            <person name="Lage O.M."/>
            <person name="Pohl T."/>
            <person name="Merkel B.J."/>
            <person name="Hornburger P."/>
            <person name="Mueller R.-W."/>
            <person name="Bruemmer F."/>
            <person name="Labrenz M."/>
            <person name="Spormann A.M."/>
            <person name="Op den Camp H."/>
            <person name="Overmann J."/>
            <person name="Amann R."/>
            <person name="Jetten M.S.M."/>
            <person name="Mascher T."/>
            <person name="Medema M.H."/>
            <person name="Devos D.P."/>
            <person name="Kaster A.-K."/>
            <person name="Ovreas L."/>
            <person name="Rohde M."/>
            <person name="Galperin M.Y."/>
            <person name="Jogler C."/>
        </authorList>
    </citation>
    <scope>NUCLEOTIDE SEQUENCE [LARGE SCALE GENOMIC DNA]</scope>
    <source>
        <strain evidence="2 3">Pla85_3_4</strain>
    </source>
</reference>
<dbReference type="EMBL" id="CP036433">
    <property type="protein sequence ID" value="QDU99066.1"/>
    <property type="molecule type" value="Genomic_DNA"/>
</dbReference>
<name>A0A518E4Q7_9BACT</name>
<protein>
    <recommendedName>
        <fullName evidence="4">DUF1559 domain-containing protein</fullName>
    </recommendedName>
</protein>
<dbReference type="OrthoDB" id="277292at2"/>
<dbReference type="KEGG" id="lcre:Pla8534_69770"/>
<proteinExistence type="predicted"/>
<evidence type="ECO:0000313" key="3">
    <source>
        <dbReference type="Proteomes" id="UP000317648"/>
    </source>
</evidence>
<gene>
    <name evidence="2" type="ORF">Pla8534_69770</name>
</gene>
<dbReference type="RefSeq" id="WP_145058794.1">
    <property type="nucleotide sequence ID" value="NZ_CP036433.1"/>
</dbReference>
<accession>A0A518E4Q7</accession>
<evidence type="ECO:0000256" key="1">
    <source>
        <dbReference type="SAM" id="MobiDB-lite"/>
    </source>
</evidence>
<dbReference type="Proteomes" id="UP000317648">
    <property type="component" value="Chromosome"/>
</dbReference>